<gene>
    <name evidence="4" type="ORF">MNBD_CHLOROFLEXI01-4434</name>
</gene>
<dbReference type="SUPFAM" id="SSF52540">
    <property type="entry name" value="P-loop containing nucleoside triphosphate hydrolases"/>
    <property type="match status" value="1"/>
</dbReference>
<protein>
    <submittedName>
        <fullName evidence="4">Adenylate cyclase</fullName>
        <ecNumber evidence="4">4.6.1.1</ecNumber>
    </submittedName>
</protein>
<organism evidence="4">
    <name type="scientific">hydrothermal vent metagenome</name>
    <dbReference type="NCBI Taxonomy" id="652676"/>
    <lineage>
        <taxon>unclassified sequences</taxon>
        <taxon>metagenomes</taxon>
        <taxon>ecological metagenomes</taxon>
    </lineage>
</organism>
<dbReference type="CDD" id="cd07302">
    <property type="entry name" value="CHD"/>
    <property type="match status" value="1"/>
</dbReference>
<evidence type="ECO:0000256" key="1">
    <source>
        <dbReference type="ARBA" id="ARBA00022741"/>
    </source>
</evidence>
<dbReference type="GO" id="GO:0004016">
    <property type="term" value="F:adenylate cyclase activity"/>
    <property type="evidence" value="ECO:0007669"/>
    <property type="project" value="UniProtKB-EC"/>
</dbReference>
<dbReference type="GO" id="GO:0005737">
    <property type="term" value="C:cytoplasm"/>
    <property type="evidence" value="ECO:0007669"/>
    <property type="project" value="TreeGrafter"/>
</dbReference>
<dbReference type="PANTHER" id="PTHR16305">
    <property type="entry name" value="TESTICULAR SOLUBLE ADENYLYL CYCLASE"/>
    <property type="match status" value="1"/>
</dbReference>
<dbReference type="EMBL" id="UOEU01000886">
    <property type="protein sequence ID" value="VAW42073.1"/>
    <property type="molecule type" value="Genomic_DNA"/>
</dbReference>
<dbReference type="PROSITE" id="PS50125">
    <property type="entry name" value="GUANYLATE_CYCLASE_2"/>
    <property type="match status" value="1"/>
</dbReference>
<dbReference type="Pfam" id="PF13191">
    <property type="entry name" value="AAA_16"/>
    <property type="match status" value="1"/>
</dbReference>
<keyword evidence="4" id="KW-0456">Lyase</keyword>
<name>A0A3B0VP63_9ZZZZ</name>
<dbReference type="GO" id="GO:0035556">
    <property type="term" value="P:intracellular signal transduction"/>
    <property type="evidence" value="ECO:0007669"/>
    <property type="project" value="InterPro"/>
</dbReference>
<dbReference type="GO" id="GO:0009190">
    <property type="term" value="P:cyclic nucleotide biosynthetic process"/>
    <property type="evidence" value="ECO:0007669"/>
    <property type="project" value="InterPro"/>
</dbReference>
<sequence length="556" mass="62178">EHLRGLQIRIGINTGPVMLGQVGSGDEFTVIGDAVNVASRLEGAAPPGGILIAHDTYVLVQDRFNVEPLGLMPIRGRSEPIQVYSVLGLKPRLFYASGRGVEGVETRMVGRDAEIQQLQGFLQRAVKERIGQILTISGDAGVGKSRLIHEFNNWIRALPYEVPVFKGRTYQQISQLPYALIRDMLATYFEIQDNDPAAVAEDKLLQGMAQFLGQENDDVRMRANIIGQLIGLDLSTKIHSVGQAGDAPQMRAQAYEYLANLFEVIAEHNSAVLIFLEDLHWADDASLDLIRFLSDSCQKSPLIIVAVTRPMNGQRGGGEWERPFSGPLIHLNALSEEESQQLVVEILQKLPEIPADLSELIVERAEGNPFYVEELIKVLIEDGVIIAGEEAWQLRRKQLTEVRIPPNITAVLQSRLDRLTKMERETLQRAAVVGRVFWETAVIQMNHAADEPLDEIQTGHALQALEKRELIFRRQTSGFAGTQAYLFKHAILHQITYESVLLRSRPIYHKQVGDWLAQQSGERISEYAGTVAEHYELAEEKPMAAELYEMAAQRSQ</sequence>
<evidence type="ECO:0000259" key="3">
    <source>
        <dbReference type="PROSITE" id="PS50125"/>
    </source>
</evidence>
<dbReference type="Gene3D" id="3.30.70.1230">
    <property type="entry name" value="Nucleotide cyclase"/>
    <property type="match status" value="1"/>
</dbReference>
<dbReference type="InterPro" id="IPR041664">
    <property type="entry name" value="AAA_16"/>
</dbReference>
<evidence type="ECO:0000256" key="2">
    <source>
        <dbReference type="ARBA" id="ARBA00022840"/>
    </source>
</evidence>
<dbReference type="EC" id="4.6.1.1" evidence="4"/>
<feature type="domain" description="Guanylate cyclase" evidence="3">
    <location>
        <begin position="1"/>
        <end position="42"/>
    </location>
</feature>
<proteinExistence type="predicted"/>
<accession>A0A3B0VP63</accession>
<dbReference type="Gene3D" id="3.40.50.300">
    <property type="entry name" value="P-loop containing nucleotide triphosphate hydrolases"/>
    <property type="match status" value="1"/>
</dbReference>
<evidence type="ECO:0000313" key="4">
    <source>
        <dbReference type="EMBL" id="VAW42073.1"/>
    </source>
</evidence>
<dbReference type="GO" id="GO:0005524">
    <property type="term" value="F:ATP binding"/>
    <property type="evidence" value="ECO:0007669"/>
    <property type="project" value="UniProtKB-KW"/>
</dbReference>
<dbReference type="InterPro" id="IPR029787">
    <property type="entry name" value="Nucleotide_cyclase"/>
</dbReference>
<keyword evidence="1" id="KW-0547">Nucleotide-binding</keyword>
<dbReference type="InterPro" id="IPR001054">
    <property type="entry name" value="A/G_cyclase"/>
</dbReference>
<dbReference type="SUPFAM" id="SSF55073">
    <property type="entry name" value="Nucleotide cyclase"/>
    <property type="match status" value="1"/>
</dbReference>
<keyword evidence="2" id="KW-0067">ATP-binding</keyword>
<dbReference type="InterPro" id="IPR027417">
    <property type="entry name" value="P-loop_NTPase"/>
</dbReference>
<feature type="non-terminal residue" evidence="4">
    <location>
        <position position="1"/>
    </location>
</feature>
<dbReference type="PANTHER" id="PTHR16305:SF28">
    <property type="entry name" value="GUANYLATE CYCLASE DOMAIN-CONTAINING PROTEIN"/>
    <property type="match status" value="1"/>
</dbReference>
<dbReference type="Pfam" id="PF00211">
    <property type="entry name" value="Guanylate_cyc"/>
    <property type="match status" value="1"/>
</dbReference>
<reference evidence="4" key="1">
    <citation type="submission" date="2018-06" db="EMBL/GenBank/DDBJ databases">
        <authorList>
            <person name="Zhirakovskaya E."/>
        </authorList>
    </citation>
    <scope>NUCLEOTIDE SEQUENCE</scope>
</reference>
<dbReference type="AlphaFoldDB" id="A0A3B0VP63"/>
<feature type="non-terminal residue" evidence="4">
    <location>
        <position position="556"/>
    </location>
</feature>